<proteinExistence type="predicted"/>
<reference evidence="10 11" key="1">
    <citation type="submission" date="2020-06" db="EMBL/GenBank/DDBJ databases">
        <authorList>
            <person name="Kim S.-J."/>
            <person name="Park S.-J."/>
        </authorList>
    </citation>
    <scope>NUCLEOTIDE SEQUENCE [LARGE SCALE GENOMIC DNA]</scope>
    <source>
        <strain evidence="10 11">SW-151</strain>
    </source>
</reference>
<dbReference type="Proteomes" id="UP000652427">
    <property type="component" value="Unassembled WGS sequence"/>
</dbReference>
<evidence type="ECO:0000256" key="2">
    <source>
        <dbReference type="ARBA" id="ARBA00012438"/>
    </source>
</evidence>
<dbReference type="EC" id="2.7.13.3" evidence="2"/>
<feature type="domain" description="GAF" evidence="8">
    <location>
        <begin position="34"/>
        <end position="177"/>
    </location>
</feature>
<name>A0ABX2MXT8_9SPHN</name>
<keyword evidence="4" id="KW-0808">Transferase</keyword>
<feature type="domain" description="Signal transduction histidine kinase HWE region" evidence="9">
    <location>
        <begin position="315"/>
        <end position="392"/>
    </location>
</feature>
<dbReference type="EMBL" id="JABWMH010000001">
    <property type="protein sequence ID" value="NVD26290.1"/>
    <property type="molecule type" value="Genomic_DNA"/>
</dbReference>
<sequence length="502" mass="56124">MALTTADDFPSDMNDPLEPERLTTLNSYDIMDSEPEIVFDRLTRLAANIFKAPIASISLIDDKRQWFKSMVGLDRRQTARNISFCRHIVQSREALIVRDAAEDERFRANPFVLEAPYLRFYAGAPLVAENGLVIGTLWIGDTKARTDFSPPEVEQLQTMADIVMSELELRREISARRQAQKQAAEDRANLELTLALSNTASFVLDLVEGKLAWGGAYSEVWGEDTADNLVTEKAAFERIHPDDRAAVREAMAAAGLPGQSYDAKFRIVLPSGQTKWIHGYGDYVERNGAPFLTGLNVDITKSIAQQEQLKLHTRELHHRMRNLFATLQSIMSLTKKSATSIDDYIERIQGRLRALNRAQQILLDTNFVTGSLTALVQDLTQSYPRIFFEGPEITIPENAMVSLSLVLNELATNASKYGALSSNKGRIRIQWTIEAGDEAEQIILIWSEKGTSEPLDTPPSSGFGSSLIDHSVKGNLQGEIVRDWRPEGLECKIRFPVPELAD</sequence>
<evidence type="ECO:0000256" key="1">
    <source>
        <dbReference type="ARBA" id="ARBA00000085"/>
    </source>
</evidence>
<dbReference type="InterPro" id="IPR035965">
    <property type="entry name" value="PAS-like_dom_sf"/>
</dbReference>
<protein>
    <recommendedName>
        <fullName evidence="2">histidine kinase</fullName>
        <ecNumber evidence="2">2.7.13.3</ecNumber>
    </recommendedName>
</protein>
<dbReference type="SUPFAM" id="SSF55781">
    <property type="entry name" value="GAF domain-like"/>
    <property type="match status" value="1"/>
</dbReference>
<dbReference type="InterPro" id="IPR011102">
    <property type="entry name" value="Sig_transdc_His_kinase_HWE"/>
</dbReference>
<evidence type="ECO:0000256" key="5">
    <source>
        <dbReference type="ARBA" id="ARBA00022741"/>
    </source>
</evidence>
<keyword evidence="6" id="KW-0418">Kinase</keyword>
<dbReference type="InterPro" id="IPR036890">
    <property type="entry name" value="HATPase_C_sf"/>
</dbReference>
<keyword evidence="11" id="KW-1185">Reference proteome</keyword>
<accession>A0ABX2MXT8</accession>
<dbReference type="SUPFAM" id="SSF55874">
    <property type="entry name" value="ATPase domain of HSP90 chaperone/DNA topoisomerase II/histidine kinase"/>
    <property type="match status" value="1"/>
</dbReference>
<keyword evidence="5" id="KW-0547">Nucleotide-binding</keyword>
<gene>
    <name evidence="10" type="ORF">HUO14_00060</name>
</gene>
<dbReference type="Pfam" id="PF07536">
    <property type="entry name" value="HWE_HK"/>
    <property type="match status" value="1"/>
</dbReference>
<evidence type="ECO:0000256" key="6">
    <source>
        <dbReference type="ARBA" id="ARBA00022777"/>
    </source>
</evidence>
<dbReference type="Gene3D" id="3.30.565.10">
    <property type="entry name" value="Histidine kinase-like ATPase, C-terminal domain"/>
    <property type="match status" value="1"/>
</dbReference>
<comment type="caution">
    <text evidence="10">The sequence shown here is derived from an EMBL/GenBank/DDBJ whole genome shotgun (WGS) entry which is preliminary data.</text>
</comment>
<comment type="catalytic activity">
    <reaction evidence="1">
        <text>ATP + protein L-histidine = ADP + protein N-phospho-L-histidine.</text>
        <dbReference type="EC" id="2.7.13.3"/>
    </reaction>
</comment>
<evidence type="ECO:0000259" key="9">
    <source>
        <dbReference type="SMART" id="SM00911"/>
    </source>
</evidence>
<keyword evidence="7" id="KW-0067">ATP-binding</keyword>
<dbReference type="Gene3D" id="3.30.450.20">
    <property type="entry name" value="PAS domain"/>
    <property type="match status" value="1"/>
</dbReference>
<dbReference type="PANTHER" id="PTHR43102">
    <property type="entry name" value="SLR1143 PROTEIN"/>
    <property type="match status" value="1"/>
</dbReference>
<keyword evidence="3" id="KW-0597">Phosphoprotein</keyword>
<dbReference type="Gene3D" id="3.30.450.40">
    <property type="match status" value="1"/>
</dbReference>
<evidence type="ECO:0000313" key="11">
    <source>
        <dbReference type="Proteomes" id="UP000652427"/>
    </source>
</evidence>
<dbReference type="Pfam" id="PF01590">
    <property type="entry name" value="GAF"/>
    <property type="match status" value="1"/>
</dbReference>
<dbReference type="Pfam" id="PF08447">
    <property type="entry name" value="PAS_3"/>
    <property type="match status" value="1"/>
</dbReference>
<evidence type="ECO:0000259" key="8">
    <source>
        <dbReference type="SMART" id="SM00065"/>
    </source>
</evidence>
<organism evidence="10 11">
    <name type="scientific">Parasphingorhabdus flavimaris</name>
    <dbReference type="NCBI Taxonomy" id="266812"/>
    <lineage>
        <taxon>Bacteria</taxon>
        <taxon>Pseudomonadati</taxon>
        <taxon>Pseudomonadota</taxon>
        <taxon>Alphaproteobacteria</taxon>
        <taxon>Sphingomonadales</taxon>
        <taxon>Sphingomonadaceae</taxon>
        <taxon>Parasphingorhabdus</taxon>
    </lineage>
</organism>
<dbReference type="SUPFAM" id="SSF55785">
    <property type="entry name" value="PYP-like sensor domain (PAS domain)"/>
    <property type="match status" value="1"/>
</dbReference>
<dbReference type="SMART" id="SM00911">
    <property type="entry name" value="HWE_HK"/>
    <property type="match status" value="1"/>
</dbReference>
<evidence type="ECO:0000256" key="4">
    <source>
        <dbReference type="ARBA" id="ARBA00022679"/>
    </source>
</evidence>
<evidence type="ECO:0000256" key="3">
    <source>
        <dbReference type="ARBA" id="ARBA00022553"/>
    </source>
</evidence>
<dbReference type="InterPro" id="IPR013655">
    <property type="entry name" value="PAS_fold_3"/>
</dbReference>
<dbReference type="SMART" id="SM00065">
    <property type="entry name" value="GAF"/>
    <property type="match status" value="1"/>
</dbReference>
<evidence type="ECO:0000313" key="10">
    <source>
        <dbReference type="EMBL" id="NVD26290.1"/>
    </source>
</evidence>
<dbReference type="InterPro" id="IPR029016">
    <property type="entry name" value="GAF-like_dom_sf"/>
</dbReference>
<evidence type="ECO:0000256" key="7">
    <source>
        <dbReference type="ARBA" id="ARBA00022840"/>
    </source>
</evidence>
<dbReference type="InterPro" id="IPR003018">
    <property type="entry name" value="GAF"/>
</dbReference>
<dbReference type="PANTHER" id="PTHR43102:SF2">
    <property type="entry name" value="GAF DOMAIN-CONTAINING PROTEIN"/>
    <property type="match status" value="1"/>
</dbReference>
<dbReference type="RefSeq" id="WP_176277871.1">
    <property type="nucleotide sequence ID" value="NZ_JABWMH010000001.1"/>
</dbReference>